<protein>
    <submittedName>
        <fullName evidence="1">Uncharacterized protein</fullName>
    </submittedName>
</protein>
<name>A0A9W7FAF8_9STRA</name>
<dbReference type="EMBL" id="BRXZ01000206">
    <property type="protein sequence ID" value="GMI07403.1"/>
    <property type="molecule type" value="Genomic_DNA"/>
</dbReference>
<sequence>MLLPHAAALFTTPPPSSVLPLYPLAARKAIATSVVGVLREQHDGNWKKGNVIEDEKGLRFALEGLSSTLTLPLSSSPLMHVALNLYSSFLTSLP</sequence>
<organism evidence="1 2">
    <name type="scientific">Triparma retinervis</name>
    <dbReference type="NCBI Taxonomy" id="2557542"/>
    <lineage>
        <taxon>Eukaryota</taxon>
        <taxon>Sar</taxon>
        <taxon>Stramenopiles</taxon>
        <taxon>Ochrophyta</taxon>
        <taxon>Bolidophyceae</taxon>
        <taxon>Parmales</taxon>
        <taxon>Triparmaceae</taxon>
        <taxon>Triparma</taxon>
    </lineage>
</organism>
<gene>
    <name evidence="1" type="ORF">TrRE_jg6582</name>
</gene>
<proteinExistence type="predicted"/>
<feature type="non-terminal residue" evidence="1">
    <location>
        <position position="1"/>
    </location>
</feature>
<dbReference type="AlphaFoldDB" id="A0A9W7FAF8"/>
<accession>A0A9W7FAF8</accession>
<dbReference type="Proteomes" id="UP001165082">
    <property type="component" value="Unassembled WGS sequence"/>
</dbReference>
<evidence type="ECO:0000313" key="2">
    <source>
        <dbReference type="Proteomes" id="UP001165082"/>
    </source>
</evidence>
<comment type="caution">
    <text evidence="1">The sequence shown here is derived from an EMBL/GenBank/DDBJ whole genome shotgun (WGS) entry which is preliminary data.</text>
</comment>
<evidence type="ECO:0000313" key="1">
    <source>
        <dbReference type="EMBL" id="GMI07403.1"/>
    </source>
</evidence>
<reference evidence="1" key="1">
    <citation type="submission" date="2022-07" db="EMBL/GenBank/DDBJ databases">
        <title>Genome analysis of Parmales, a sister group of diatoms, reveals the evolutionary specialization of diatoms from phago-mixotrophs to photoautotrophs.</title>
        <authorList>
            <person name="Ban H."/>
            <person name="Sato S."/>
            <person name="Yoshikawa S."/>
            <person name="Kazumasa Y."/>
            <person name="Nakamura Y."/>
            <person name="Ichinomiya M."/>
            <person name="Saitoh K."/>
            <person name="Sato N."/>
            <person name="Blanc-Mathieu R."/>
            <person name="Endo H."/>
            <person name="Kuwata A."/>
            <person name="Ogata H."/>
        </authorList>
    </citation>
    <scope>NUCLEOTIDE SEQUENCE</scope>
</reference>
<keyword evidence="2" id="KW-1185">Reference proteome</keyword>